<sequence>MTKPELVETALVPIEVKAVELGTLRASEPAELIARATELAAPLAKLIEDRKLFSNISGGRHVRCEGWTTLAAMLGVTPHEVSVEFNRGAYVAVVELRRLSDGGGVGRASSECGGEEEPMWNERAPYARRSMALTRATGKACRLAFSWIMVLAGYDATPAEEMSSSEPTPVDLNVIPFGGQKGEPLADCSTEHLQSMLDWCRKNNTFPGQAAVMTQLLAKRAAKVEREPGDEGHGSD</sequence>
<protein>
    <recommendedName>
        <fullName evidence="2">Phage recombination protein Bet</fullName>
    </recommendedName>
</protein>
<dbReference type="AlphaFoldDB" id="A0A0F9D3N4"/>
<reference evidence="1" key="1">
    <citation type="journal article" date="2015" name="Nature">
        <title>Complex archaea that bridge the gap between prokaryotes and eukaryotes.</title>
        <authorList>
            <person name="Spang A."/>
            <person name="Saw J.H."/>
            <person name="Jorgensen S.L."/>
            <person name="Zaremba-Niedzwiedzka K."/>
            <person name="Martijn J."/>
            <person name="Lind A.E."/>
            <person name="van Eijk R."/>
            <person name="Schleper C."/>
            <person name="Guy L."/>
            <person name="Ettema T.J."/>
        </authorList>
    </citation>
    <scope>NUCLEOTIDE SEQUENCE</scope>
</reference>
<evidence type="ECO:0000313" key="1">
    <source>
        <dbReference type="EMBL" id="KKL56174.1"/>
    </source>
</evidence>
<gene>
    <name evidence="1" type="ORF">LCGC14_2248040</name>
</gene>
<dbReference type="EMBL" id="LAZR01030584">
    <property type="protein sequence ID" value="KKL56174.1"/>
    <property type="molecule type" value="Genomic_DNA"/>
</dbReference>
<name>A0A0F9D3N4_9ZZZZ</name>
<organism evidence="1">
    <name type="scientific">marine sediment metagenome</name>
    <dbReference type="NCBI Taxonomy" id="412755"/>
    <lineage>
        <taxon>unclassified sequences</taxon>
        <taxon>metagenomes</taxon>
        <taxon>ecological metagenomes</taxon>
    </lineage>
</organism>
<proteinExistence type="predicted"/>
<evidence type="ECO:0008006" key="2">
    <source>
        <dbReference type="Google" id="ProtNLM"/>
    </source>
</evidence>
<accession>A0A0F9D3N4</accession>
<comment type="caution">
    <text evidence="1">The sequence shown here is derived from an EMBL/GenBank/DDBJ whole genome shotgun (WGS) entry which is preliminary data.</text>
</comment>